<dbReference type="InterPro" id="IPR000868">
    <property type="entry name" value="Isochorismatase-like_dom"/>
</dbReference>
<evidence type="ECO:0000259" key="3">
    <source>
        <dbReference type="Pfam" id="PF00857"/>
    </source>
</evidence>
<dbReference type="PANTHER" id="PTHR43540:SF9">
    <property type="entry name" value="FAMILY HYDROLASE, PUTATIVE (AFU_ORTHOLOGUE AFUA_2G08700)-RELATED"/>
    <property type="match status" value="1"/>
</dbReference>
<gene>
    <name evidence="4" type="ORF">RDB_LOCUS157072</name>
</gene>
<name>A0A8H3DAE8_9AGAM</name>
<keyword evidence="2" id="KW-0378">Hydrolase</keyword>
<dbReference type="InterPro" id="IPR050272">
    <property type="entry name" value="Isochorismatase-like_hydrls"/>
</dbReference>
<proteinExistence type="inferred from homology"/>
<dbReference type="Pfam" id="PF00857">
    <property type="entry name" value="Isochorismatase"/>
    <property type="match status" value="1"/>
</dbReference>
<evidence type="ECO:0000256" key="1">
    <source>
        <dbReference type="ARBA" id="ARBA00006336"/>
    </source>
</evidence>
<accession>A0A8H3DAE8</accession>
<evidence type="ECO:0000256" key="2">
    <source>
        <dbReference type="ARBA" id="ARBA00022801"/>
    </source>
</evidence>
<dbReference type="CDD" id="cd00431">
    <property type="entry name" value="cysteine_hydrolases"/>
    <property type="match status" value="1"/>
</dbReference>
<sequence>MGDRAPVLHPTTYGSPPHSWIEHPSGLVDLSPNSTQSLEFAAFGGRRIKLNPSKTALVVVDMQKESYFLHPELRDHPTGLECVKPLKAVLPVLRQAGINVIWLNWGLEEKHLSLIPPCLSRCFSKPKLGKWVDPPGLGADLGPKYGRILIKGEWNTRLYEGLEAEPQDSWVNKIRMSGFEGSSDSELEKKLREMEITTLLFAGVNADQCVLGTVTEAFSRGYDVVVIEDLVATTSPDGGKSSLVFNSLHDLVATTSPDGGKSSLVFNSLHCYGFVTTSQHILSSQQ</sequence>
<comment type="similarity">
    <text evidence="1">Belongs to the isochorismatase family.</text>
</comment>
<dbReference type="GO" id="GO:0016787">
    <property type="term" value="F:hydrolase activity"/>
    <property type="evidence" value="ECO:0007669"/>
    <property type="project" value="UniProtKB-KW"/>
</dbReference>
<organism evidence="4 5">
    <name type="scientific">Rhizoctonia solani</name>
    <dbReference type="NCBI Taxonomy" id="456999"/>
    <lineage>
        <taxon>Eukaryota</taxon>
        <taxon>Fungi</taxon>
        <taxon>Dikarya</taxon>
        <taxon>Basidiomycota</taxon>
        <taxon>Agaricomycotina</taxon>
        <taxon>Agaricomycetes</taxon>
        <taxon>Cantharellales</taxon>
        <taxon>Ceratobasidiaceae</taxon>
        <taxon>Rhizoctonia</taxon>
    </lineage>
</organism>
<evidence type="ECO:0000313" key="5">
    <source>
        <dbReference type="Proteomes" id="UP000663861"/>
    </source>
</evidence>
<feature type="domain" description="Isochorismatase-like" evidence="3">
    <location>
        <begin position="55"/>
        <end position="241"/>
    </location>
</feature>
<comment type="caution">
    <text evidence="4">The sequence shown here is derived from an EMBL/GenBank/DDBJ whole genome shotgun (WGS) entry which is preliminary data.</text>
</comment>
<dbReference type="Proteomes" id="UP000663861">
    <property type="component" value="Unassembled WGS sequence"/>
</dbReference>
<dbReference type="Gene3D" id="3.40.50.850">
    <property type="entry name" value="Isochorismatase-like"/>
    <property type="match status" value="1"/>
</dbReference>
<reference evidence="4" key="1">
    <citation type="submission" date="2021-01" db="EMBL/GenBank/DDBJ databases">
        <authorList>
            <person name="Kaushik A."/>
        </authorList>
    </citation>
    <scope>NUCLEOTIDE SEQUENCE</scope>
    <source>
        <strain evidence="4">AG4-RS23</strain>
    </source>
</reference>
<dbReference type="EMBL" id="CAJMWY010004165">
    <property type="protein sequence ID" value="CAE6521782.1"/>
    <property type="molecule type" value="Genomic_DNA"/>
</dbReference>
<dbReference type="SUPFAM" id="SSF52499">
    <property type="entry name" value="Isochorismatase-like hydrolases"/>
    <property type="match status" value="1"/>
</dbReference>
<dbReference type="AlphaFoldDB" id="A0A8H3DAE8"/>
<dbReference type="InterPro" id="IPR036380">
    <property type="entry name" value="Isochorismatase-like_sf"/>
</dbReference>
<evidence type="ECO:0000313" key="4">
    <source>
        <dbReference type="EMBL" id="CAE6521782.1"/>
    </source>
</evidence>
<protein>
    <recommendedName>
        <fullName evidence="3">Isochorismatase-like domain-containing protein</fullName>
    </recommendedName>
</protein>
<dbReference type="PANTHER" id="PTHR43540">
    <property type="entry name" value="PEROXYUREIDOACRYLATE/UREIDOACRYLATE AMIDOHYDROLASE-RELATED"/>
    <property type="match status" value="1"/>
</dbReference>